<evidence type="ECO:0000313" key="8">
    <source>
        <dbReference type="EMBL" id="QPG77245.1"/>
    </source>
</evidence>
<evidence type="ECO:0000256" key="3">
    <source>
        <dbReference type="ARBA" id="ARBA00047418"/>
    </source>
</evidence>
<evidence type="ECO:0000256" key="4">
    <source>
        <dbReference type="ARBA" id="ARBA00048740"/>
    </source>
</evidence>
<dbReference type="GeneID" id="62198052"/>
<dbReference type="OrthoDB" id="194443at2759"/>
<dbReference type="RefSeq" id="XP_038780810.1">
    <property type="nucleotide sequence ID" value="XM_038924882.1"/>
</dbReference>
<dbReference type="AlphaFoldDB" id="A0A875SB43"/>
<dbReference type="InterPro" id="IPR029063">
    <property type="entry name" value="SAM-dependent_MTases_sf"/>
</dbReference>
<dbReference type="Pfam" id="PF09445">
    <property type="entry name" value="Methyltransf_15"/>
    <property type="match status" value="1"/>
</dbReference>
<dbReference type="Gene3D" id="3.40.50.150">
    <property type="entry name" value="Vaccinia Virus protein VP39"/>
    <property type="match status" value="1"/>
</dbReference>
<reference evidence="8" key="1">
    <citation type="submission" date="2020-10" db="EMBL/GenBank/DDBJ databases">
        <authorList>
            <person name="Roach M.J.R."/>
        </authorList>
    </citation>
    <scope>NUCLEOTIDE SEQUENCE</scope>
    <source>
        <strain evidence="8">CBS 1945</strain>
    </source>
</reference>
<evidence type="ECO:0000256" key="6">
    <source>
        <dbReference type="ARBA" id="ARBA00049075"/>
    </source>
</evidence>
<comment type="catalytic activity">
    <reaction evidence="6">
        <text>a 5'-end (N(7)-methyl 5'-triphosphoguanosine)-ribonucleoside in snRNA + S-adenosyl-L-methionine = a 5'-end (N(2),N(7)-dimethyl 5'-triphosphoguanosine)-ribonucleoside in snRNA + S-adenosyl-L-homocysteine + H(+)</text>
        <dbReference type="Rhea" id="RHEA:78471"/>
        <dbReference type="Rhea" id="RHEA-COMP:19085"/>
        <dbReference type="Rhea" id="RHEA-COMP:19087"/>
        <dbReference type="ChEBI" id="CHEBI:15378"/>
        <dbReference type="ChEBI" id="CHEBI:57856"/>
        <dbReference type="ChEBI" id="CHEBI:59789"/>
        <dbReference type="ChEBI" id="CHEBI:156461"/>
        <dbReference type="ChEBI" id="CHEBI:172880"/>
    </reaction>
    <physiologicalReaction direction="left-to-right" evidence="6">
        <dbReference type="Rhea" id="RHEA:78472"/>
    </physiologicalReaction>
</comment>
<comment type="similarity">
    <text evidence="2">Belongs to the methyltransferase superfamily. Trimethylguanosine synthase family.</text>
</comment>
<name>A0A875SB43_EENNA</name>
<evidence type="ECO:0000256" key="5">
    <source>
        <dbReference type="ARBA" id="ARBA00048763"/>
    </source>
</evidence>
<organism evidence="8 9">
    <name type="scientific">Eeniella nana</name>
    <name type="common">Yeast</name>
    <name type="synonym">Brettanomyces nanus</name>
    <dbReference type="NCBI Taxonomy" id="13502"/>
    <lineage>
        <taxon>Eukaryota</taxon>
        <taxon>Fungi</taxon>
        <taxon>Dikarya</taxon>
        <taxon>Ascomycota</taxon>
        <taxon>Saccharomycotina</taxon>
        <taxon>Pichiomycetes</taxon>
        <taxon>Pichiales</taxon>
        <taxon>Pichiaceae</taxon>
        <taxon>Brettanomyces</taxon>
    </lineage>
</organism>
<dbReference type="InterPro" id="IPR019012">
    <property type="entry name" value="RNA_cap_Gua-N2-MeTrfase"/>
</dbReference>
<comment type="catalytic activity">
    <reaction evidence="4">
        <text>a 5'-end (N(7)-methyl 5'-triphosphoguanosine)-ribonucleoside in snoRNA + S-adenosyl-L-methionine = a 5'-end (N(2),N(7)-dimethyl 5'-triphosphoguanosine)-ribonucleoside in snoRNA + S-adenosyl-L-homocysteine + H(+)</text>
        <dbReference type="Rhea" id="RHEA:78475"/>
        <dbReference type="Rhea" id="RHEA-COMP:19086"/>
        <dbReference type="Rhea" id="RHEA-COMP:19088"/>
        <dbReference type="ChEBI" id="CHEBI:15378"/>
        <dbReference type="ChEBI" id="CHEBI:57856"/>
        <dbReference type="ChEBI" id="CHEBI:59789"/>
        <dbReference type="ChEBI" id="CHEBI:156461"/>
        <dbReference type="ChEBI" id="CHEBI:172880"/>
    </reaction>
    <physiologicalReaction direction="left-to-right" evidence="4">
        <dbReference type="Rhea" id="RHEA:78476"/>
    </physiologicalReaction>
</comment>
<dbReference type="GO" id="GO:0071164">
    <property type="term" value="F:RNA cap trimethylguanosine synthase activity"/>
    <property type="evidence" value="ECO:0007669"/>
    <property type="project" value="TreeGrafter"/>
</dbReference>
<dbReference type="SUPFAM" id="SSF53335">
    <property type="entry name" value="S-adenosyl-L-methionine-dependent methyltransferases"/>
    <property type="match status" value="1"/>
</dbReference>
<dbReference type="Proteomes" id="UP000662931">
    <property type="component" value="Chromosome 4"/>
</dbReference>
<sequence>MPEIEQEAPIWNREQQFRGSMRKYWRSRYNLFSRYDQGIILTKELWFSVTPESVSIFIARIIKAAFKDKCHNILDLFCGGGGNTIPFLYYFQHVYCLDNTEMHLQCTLNNARVYYDEEVITNHLKVIQCDWKYSIDSDEKSIEALNTQRSIKYLKSEKIDIVFGSPPWGGPSYLSSDVYNTDNLMPFRLEKLLRSLKQISDRIVLFLPKNSDLDQILSESQKVFDDDAVPRTFRMSINGHEKGLLCCWGEEFANVNLEDAKTDTIV</sequence>
<dbReference type="CDD" id="cd02440">
    <property type="entry name" value="AdoMet_MTases"/>
    <property type="match status" value="1"/>
</dbReference>
<protein>
    <recommendedName>
        <fullName evidence="1">Trimethylguanosine synthase</fullName>
    </recommendedName>
    <alternativeName>
        <fullName evidence="7">Cap-specific guanine-N(2) methyltransferase</fullName>
    </alternativeName>
</protein>
<evidence type="ECO:0000313" key="9">
    <source>
        <dbReference type="Proteomes" id="UP000662931"/>
    </source>
</evidence>
<dbReference type="PANTHER" id="PTHR14741:SF32">
    <property type="entry name" value="TRIMETHYLGUANOSINE SYNTHASE"/>
    <property type="match status" value="1"/>
</dbReference>
<evidence type="ECO:0000256" key="7">
    <source>
        <dbReference type="ARBA" id="ARBA00049790"/>
    </source>
</evidence>
<keyword evidence="9" id="KW-1185">Reference proteome</keyword>
<dbReference type="PANTHER" id="PTHR14741">
    <property type="entry name" value="S-ADENOSYLMETHIONINE-DEPENDENT METHYLTRANSFERASE RELATED"/>
    <property type="match status" value="1"/>
</dbReference>
<dbReference type="EMBL" id="CP064815">
    <property type="protein sequence ID" value="QPG77245.1"/>
    <property type="molecule type" value="Genomic_DNA"/>
</dbReference>
<accession>A0A875SB43</accession>
<evidence type="ECO:0000256" key="2">
    <source>
        <dbReference type="ARBA" id="ARBA00025783"/>
    </source>
</evidence>
<dbReference type="GO" id="GO:0005634">
    <property type="term" value="C:nucleus"/>
    <property type="evidence" value="ECO:0007669"/>
    <property type="project" value="TreeGrafter"/>
</dbReference>
<comment type="catalytic activity">
    <reaction evidence="3">
        <text>a 5'-end (N(2),N(7)-dimethyl 5'-triphosphoguanosine)-ribonucleoside in snoRNA + S-adenosyl-L-methionine = a 5'-end (N(2),N(2),N(7)-trimethyl 5'-triphosphoguanosine)-ribonucleoside in snoRNA + S-adenosyl-L-homocysteine + H(+)</text>
        <dbReference type="Rhea" id="RHEA:78507"/>
        <dbReference type="Rhea" id="RHEA-COMP:19088"/>
        <dbReference type="Rhea" id="RHEA-COMP:19090"/>
        <dbReference type="ChEBI" id="CHEBI:15378"/>
        <dbReference type="ChEBI" id="CHEBI:57856"/>
        <dbReference type="ChEBI" id="CHEBI:59789"/>
        <dbReference type="ChEBI" id="CHEBI:167623"/>
        <dbReference type="ChEBI" id="CHEBI:172880"/>
    </reaction>
    <physiologicalReaction direction="left-to-right" evidence="3">
        <dbReference type="Rhea" id="RHEA:78508"/>
    </physiologicalReaction>
</comment>
<dbReference type="KEGG" id="bnn:FOA43_004652"/>
<proteinExistence type="inferred from homology"/>
<comment type="catalytic activity">
    <reaction evidence="5">
        <text>a 5'-end (N(2),N(7)-dimethyl 5'-triphosphoguanosine)-ribonucleoside in snRNA + S-adenosyl-L-methionine = a 5'-end (N(2),N(2),N(7)-trimethyl 5'-triphosphoguanosine)-ribonucleoside in snRNA + S-adenosyl-L-homocysteine + H(+)</text>
        <dbReference type="Rhea" id="RHEA:78479"/>
        <dbReference type="Rhea" id="RHEA-COMP:19087"/>
        <dbReference type="Rhea" id="RHEA-COMP:19089"/>
        <dbReference type="ChEBI" id="CHEBI:15378"/>
        <dbReference type="ChEBI" id="CHEBI:57856"/>
        <dbReference type="ChEBI" id="CHEBI:59789"/>
        <dbReference type="ChEBI" id="CHEBI:167623"/>
        <dbReference type="ChEBI" id="CHEBI:172880"/>
    </reaction>
    <physiologicalReaction direction="left-to-right" evidence="5">
        <dbReference type="Rhea" id="RHEA:78480"/>
    </physiologicalReaction>
</comment>
<gene>
    <name evidence="8" type="ORF">FOA43_004652</name>
</gene>
<evidence type="ECO:0000256" key="1">
    <source>
        <dbReference type="ARBA" id="ARBA00018517"/>
    </source>
</evidence>